<feature type="transmembrane region" description="Helical" evidence="6">
    <location>
        <begin position="102"/>
        <end position="119"/>
    </location>
</feature>
<evidence type="ECO:0000256" key="1">
    <source>
        <dbReference type="ARBA" id="ARBA00004141"/>
    </source>
</evidence>
<name>A0ABW4GV77_9ACTN</name>
<evidence type="ECO:0000256" key="4">
    <source>
        <dbReference type="ARBA" id="ARBA00022989"/>
    </source>
</evidence>
<dbReference type="PANTHER" id="PTHR32322:SF9">
    <property type="entry name" value="AMINO-ACID METABOLITE EFFLUX PUMP-RELATED"/>
    <property type="match status" value="1"/>
</dbReference>
<comment type="caution">
    <text evidence="8">The sequence shown here is derived from an EMBL/GenBank/DDBJ whole genome shotgun (WGS) entry which is preliminary data.</text>
</comment>
<proteinExistence type="inferred from homology"/>
<comment type="similarity">
    <text evidence="2">Belongs to the EamA transporter family.</text>
</comment>
<feature type="transmembrane region" description="Helical" evidence="6">
    <location>
        <begin position="223"/>
        <end position="241"/>
    </location>
</feature>
<evidence type="ECO:0000256" key="5">
    <source>
        <dbReference type="ARBA" id="ARBA00023136"/>
    </source>
</evidence>
<gene>
    <name evidence="8" type="ORF">ACFSJ0_55890</name>
</gene>
<feature type="transmembrane region" description="Helical" evidence="6">
    <location>
        <begin position="40"/>
        <end position="58"/>
    </location>
</feature>
<sequence>MTQPRRVGSVGAQFVALALLWGASFLFIKVSLDGLSPAQVMLGRLALGGVFLAGVMAVTRRRWPRDARTWGALAVISVFLCVAPFSLYAWAGERIPSGLSSIYNATTPIAALLVSLVVLPDERLTRARTGGLVLALFGVTVVAAPWSALGASGEGSFLLSQFACLGATLCYGIGFVLSRRLLRGTEQDTITIAASQIVLATVIGLFVAPFIGGLEPVEITPSVLSSMLVLGMAGTGLAYILNTRVIAAWGATTAATVTYLTPIVGVVLGIAVLGETIHWHEPAGAVLVILGILISQGRLVPRRRHPAPGHPLRTERVSR</sequence>
<dbReference type="RefSeq" id="WP_219535683.1">
    <property type="nucleotide sequence ID" value="NZ_JAHKRM010000027.1"/>
</dbReference>
<dbReference type="PANTHER" id="PTHR32322">
    <property type="entry name" value="INNER MEMBRANE TRANSPORTER"/>
    <property type="match status" value="1"/>
</dbReference>
<dbReference type="Proteomes" id="UP001597097">
    <property type="component" value="Unassembled WGS sequence"/>
</dbReference>
<feature type="domain" description="EamA" evidence="7">
    <location>
        <begin position="15"/>
        <end position="142"/>
    </location>
</feature>
<protein>
    <submittedName>
        <fullName evidence="8">DMT family transporter</fullName>
    </submittedName>
</protein>
<comment type="subcellular location">
    <subcellularLocation>
        <location evidence="1">Membrane</location>
        <topology evidence="1">Multi-pass membrane protein</topology>
    </subcellularLocation>
</comment>
<keyword evidence="4 6" id="KW-1133">Transmembrane helix</keyword>
<keyword evidence="3 6" id="KW-0812">Transmembrane</keyword>
<feature type="transmembrane region" description="Helical" evidence="6">
    <location>
        <begin position="248"/>
        <end position="271"/>
    </location>
</feature>
<dbReference type="InterPro" id="IPR000620">
    <property type="entry name" value="EamA_dom"/>
</dbReference>
<organism evidence="8 9">
    <name type="scientific">Nonomuraea guangzhouensis</name>
    <dbReference type="NCBI Taxonomy" id="1291555"/>
    <lineage>
        <taxon>Bacteria</taxon>
        <taxon>Bacillati</taxon>
        <taxon>Actinomycetota</taxon>
        <taxon>Actinomycetes</taxon>
        <taxon>Streptosporangiales</taxon>
        <taxon>Streptosporangiaceae</taxon>
        <taxon>Nonomuraea</taxon>
    </lineage>
</organism>
<evidence type="ECO:0000313" key="8">
    <source>
        <dbReference type="EMBL" id="MFD1546407.1"/>
    </source>
</evidence>
<feature type="transmembrane region" description="Helical" evidence="6">
    <location>
        <begin position="157"/>
        <end position="177"/>
    </location>
</feature>
<accession>A0ABW4GV77</accession>
<feature type="transmembrane region" description="Helical" evidence="6">
    <location>
        <begin position="131"/>
        <end position="151"/>
    </location>
</feature>
<dbReference type="EMBL" id="JBHUCM010000066">
    <property type="protein sequence ID" value="MFD1546407.1"/>
    <property type="molecule type" value="Genomic_DNA"/>
</dbReference>
<feature type="transmembrane region" description="Helical" evidence="6">
    <location>
        <begin position="7"/>
        <end position="28"/>
    </location>
</feature>
<evidence type="ECO:0000256" key="2">
    <source>
        <dbReference type="ARBA" id="ARBA00007362"/>
    </source>
</evidence>
<evidence type="ECO:0000256" key="6">
    <source>
        <dbReference type="SAM" id="Phobius"/>
    </source>
</evidence>
<evidence type="ECO:0000313" key="9">
    <source>
        <dbReference type="Proteomes" id="UP001597097"/>
    </source>
</evidence>
<feature type="transmembrane region" description="Helical" evidence="6">
    <location>
        <begin position="189"/>
        <end position="211"/>
    </location>
</feature>
<keyword evidence="5 6" id="KW-0472">Membrane</keyword>
<feature type="domain" description="EamA" evidence="7">
    <location>
        <begin position="162"/>
        <end position="294"/>
    </location>
</feature>
<keyword evidence="9" id="KW-1185">Reference proteome</keyword>
<evidence type="ECO:0000256" key="3">
    <source>
        <dbReference type="ARBA" id="ARBA00022692"/>
    </source>
</evidence>
<reference evidence="9" key="1">
    <citation type="journal article" date="2019" name="Int. J. Syst. Evol. Microbiol.">
        <title>The Global Catalogue of Microorganisms (GCM) 10K type strain sequencing project: providing services to taxonomists for standard genome sequencing and annotation.</title>
        <authorList>
            <consortium name="The Broad Institute Genomics Platform"/>
            <consortium name="The Broad Institute Genome Sequencing Center for Infectious Disease"/>
            <person name="Wu L."/>
            <person name="Ma J."/>
        </authorList>
    </citation>
    <scope>NUCLEOTIDE SEQUENCE [LARGE SCALE GENOMIC DNA]</scope>
    <source>
        <strain evidence="9">CGMCC 1.15399</strain>
    </source>
</reference>
<evidence type="ECO:0000259" key="7">
    <source>
        <dbReference type="Pfam" id="PF00892"/>
    </source>
</evidence>
<feature type="transmembrane region" description="Helical" evidence="6">
    <location>
        <begin position="70"/>
        <end position="90"/>
    </location>
</feature>
<feature type="transmembrane region" description="Helical" evidence="6">
    <location>
        <begin position="277"/>
        <end position="295"/>
    </location>
</feature>
<dbReference type="InterPro" id="IPR050638">
    <property type="entry name" value="AA-Vitamin_Transporters"/>
</dbReference>
<dbReference type="Pfam" id="PF00892">
    <property type="entry name" value="EamA"/>
    <property type="match status" value="2"/>
</dbReference>